<accession>A0A5B2XUH5</accession>
<dbReference type="AlphaFoldDB" id="A0A5B2XUH5"/>
<dbReference type="EMBL" id="VUOB01000002">
    <property type="protein sequence ID" value="KAA2266464.1"/>
    <property type="molecule type" value="Genomic_DNA"/>
</dbReference>
<dbReference type="CDD" id="cd16917">
    <property type="entry name" value="HATPase_UhpB-NarQ-NarX-like"/>
    <property type="match status" value="1"/>
</dbReference>
<feature type="transmembrane region" description="Helical" evidence="4">
    <location>
        <begin position="133"/>
        <end position="156"/>
    </location>
</feature>
<reference evidence="6 7" key="2">
    <citation type="submission" date="2019-09" db="EMBL/GenBank/DDBJ databases">
        <authorList>
            <person name="Jin C."/>
        </authorList>
    </citation>
    <scope>NUCLEOTIDE SEQUENCE [LARGE SCALE GENOMIC DNA]</scope>
    <source>
        <strain evidence="6 7">AN110305</strain>
    </source>
</reference>
<keyword evidence="3" id="KW-0902">Two-component regulatory system</keyword>
<gene>
    <name evidence="6" type="ORF">F0L68_01570</name>
</gene>
<keyword evidence="4" id="KW-1133">Transmembrane helix</keyword>
<name>A0A5B2XUH5_9PSEU</name>
<dbReference type="Gene3D" id="3.30.565.10">
    <property type="entry name" value="Histidine kinase-like ATPase, C-terminal domain"/>
    <property type="match status" value="1"/>
</dbReference>
<feature type="transmembrane region" description="Helical" evidence="4">
    <location>
        <begin position="99"/>
        <end position="121"/>
    </location>
</feature>
<keyword evidence="4" id="KW-0472">Membrane</keyword>
<dbReference type="InterPro" id="IPR050482">
    <property type="entry name" value="Sensor_HK_TwoCompSys"/>
</dbReference>
<evidence type="ECO:0000313" key="7">
    <source>
        <dbReference type="Proteomes" id="UP000323454"/>
    </source>
</evidence>
<organism evidence="6 7">
    <name type="scientific">Solihabitans fulvus</name>
    <dbReference type="NCBI Taxonomy" id="1892852"/>
    <lineage>
        <taxon>Bacteria</taxon>
        <taxon>Bacillati</taxon>
        <taxon>Actinomycetota</taxon>
        <taxon>Actinomycetes</taxon>
        <taxon>Pseudonocardiales</taxon>
        <taxon>Pseudonocardiaceae</taxon>
        <taxon>Solihabitans</taxon>
    </lineage>
</organism>
<sequence length="442" mass="46613">MTSGGHPARSPSFLVALLRRGAPVIAATPDDLPDRAVDPTPMPGWQRISMMSVAAEAAVADTLLMRACRYVVLVPLLYRIAVLPPVLLAFVSVHGLADIAPVLVTAVVSVLLNVFGAAWVLRVTGFRDRVARVLLSLDAAVALLLNLVVSATMPAASHGAATQVSWTYLIGSVGLWTLAWGVPAGVALVAASVPLQVAMSWSAGDAVRYGFAATLGNTLELVVAMVTAVGGLVLVGLGSRLALGVGIRRGREAERARAQRNLHDTVLQTLEVLAMSLPGDAEHAPERLVELRRVARAQVLQLRRSLDESADGATPSSLGEDLAGLATEMAREGLRAQLVIADVDDDTLSEVRRLAVRDAVREALRNTVKHAGTLEVVLRVEEQEGGIAVIARDYGVGFAEEDRPPGFGISNSIAARLAEVGGTARVDSRPGRGTRVTLWVPR</sequence>
<feature type="transmembrane region" description="Helical" evidence="4">
    <location>
        <begin position="76"/>
        <end position="93"/>
    </location>
</feature>
<evidence type="ECO:0000256" key="4">
    <source>
        <dbReference type="SAM" id="Phobius"/>
    </source>
</evidence>
<evidence type="ECO:0000256" key="1">
    <source>
        <dbReference type="ARBA" id="ARBA00022679"/>
    </source>
</evidence>
<evidence type="ECO:0000259" key="5">
    <source>
        <dbReference type="Pfam" id="PF02518"/>
    </source>
</evidence>
<dbReference type="OrthoDB" id="3534981at2"/>
<evidence type="ECO:0000256" key="2">
    <source>
        <dbReference type="ARBA" id="ARBA00022777"/>
    </source>
</evidence>
<feature type="transmembrane region" description="Helical" evidence="4">
    <location>
        <begin position="168"/>
        <end position="190"/>
    </location>
</feature>
<protein>
    <submittedName>
        <fullName evidence="6">ATP-binding protein</fullName>
    </submittedName>
</protein>
<feature type="domain" description="Histidine kinase/HSP90-like ATPase" evidence="5">
    <location>
        <begin position="355"/>
        <end position="441"/>
    </location>
</feature>
<dbReference type="Proteomes" id="UP000323454">
    <property type="component" value="Unassembled WGS sequence"/>
</dbReference>
<keyword evidence="6" id="KW-0067">ATP-binding</keyword>
<dbReference type="InterPro" id="IPR003594">
    <property type="entry name" value="HATPase_dom"/>
</dbReference>
<evidence type="ECO:0000313" key="6">
    <source>
        <dbReference type="EMBL" id="KAA2266464.1"/>
    </source>
</evidence>
<feature type="transmembrane region" description="Helical" evidence="4">
    <location>
        <begin position="221"/>
        <end position="243"/>
    </location>
</feature>
<reference evidence="6 7" key="1">
    <citation type="submission" date="2019-09" db="EMBL/GenBank/DDBJ databases">
        <title>Goodfellowia gen. nov., a new genus of the Pseudonocardineae related to Actinoalloteichus, containing Goodfellowia coeruleoviolacea gen. nov., comb. nov. gen. nov., comb. nov.</title>
        <authorList>
            <person name="Labeda D."/>
        </authorList>
    </citation>
    <scope>NUCLEOTIDE SEQUENCE [LARGE SCALE GENOMIC DNA]</scope>
    <source>
        <strain evidence="6 7">AN110305</strain>
    </source>
</reference>
<keyword evidence="4" id="KW-0812">Transmembrane</keyword>
<proteinExistence type="predicted"/>
<keyword evidence="7" id="KW-1185">Reference proteome</keyword>
<dbReference type="Pfam" id="PF02518">
    <property type="entry name" value="HATPase_c"/>
    <property type="match status" value="1"/>
</dbReference>
<keyword evidence="2" id="KW-0418">Kinase</keyword>
<evidence type="ECO:0000256" key="3">
    <source>
        <dbReference type="ARBA" id="ARBA00023012"/>
    </source>
</evidence>
<keyword evidence="1" id="KW-0808">Transferase</keyword>
<dbReference type="InterPro" id="IPR036890">
    <property type="entry name" value="HATPase_C_sf"/>
</dbReference>
<dbReference type="GO" id="GO:0005524">
    <property type="term" value="F:ATP binding"/>
    <property type="evidence" value="ECO:0007669"/>
    <property type="project" value="UniProtKB-KW"/>
</dbReference>
<dbReference type="PANTHER" id="PTHR24421">
    <property type="entry name" value="NITRATE/NITRITE SENSOR PROTEIN NARX-RELATED"/>
    <property type="match status" value="1"/>
</dbReference>
<dbReference type="GO" id="GO:0000160">
    <property type="term" value="P:phosphorelay signal transduction system"/>
    <property type="evidence" value="ECO:0007669"/>
    <property type="project" value="UniProtKB-KW"/>
</dbReference>
<comment type="caution">
    <text evidence="6">The sequence shown here is derived from an EMBL/GenBank/DDBJ whole genome shotgun (WGS) entry which is preliminary data.</text>
</comment>
<dbReference type="RefSeq" id="WP_149847570.1">
    <property type="nucleotide sequence ID" value="NZ_VUOB01000002.1"/>
</dbReference>
<keyword evidence="6" id="KW-0547">Nucleotide-binding</keyword>
<dbReference type="GO" id="GO:0016301">
    <property type="term" value="F:kinase activity"/>
    <property type="evidence" value="ECO:0007669"/>
    <property type="project" value="UniProtKB-KW"/>
</dbReference>
<dbReference type="SUPFAM" id="SSF55874">
    <property type="entry name" value="ATPase domain of HSP90 chaperone/DNA topoisomerase II/histidine kinase"/>
    <property type="match status" value="1"/>
</dbReference>